<evidence type="ECO:0000313" key="2">
    <source>
        <dbReference type="Proteomes" id="UP000184510"/>
    </source>
</evidence>
<protein>
    <submittedName>
        <fullName evidence="1">Uncharacterized protein</fullName>
    </submittedName>
</protein>
<proteinExistence type="predicted"/>
<dbReference type="EMBL" id="FQYR01000002">
    <property type="protein sequence ID" value="SHI60624.1"/>
    <property type="molecule type" value="Genomic_DNA"/>
</dbReference>
<name>A0A1M6CIQ0_9BACT</name>
<accession>A0A1M6CIQ0</accession>
<dbReference type="Proteomes" id="UP000184510">
    <property type="component" value="Unassembled WGS sequence"/>
</dbReference>
<dbReference type="AlphaFoldDB" id="A0A1M6CIQ0"/>
<reference evidence="1 2" key="1">
    <citation type="submission" date="2016-11" db="EMBL/GenBank/DDBJ databases">
        <authorList>
            <person name="Jaros S."/>
            <person name="Januszkiewicz K."/>
            <person name="Wedrychowicz H."/>
        </authorList>
    </citation>
    <scope>NUCLEOTIDE SEQUENCE [LARGE SCALE GENOMIC DNA]</scope>
    <source>
        <strain evidence="1 2">DSM 18772</strain>
    </source>
</reference>
<organism evidence="1 2">
    <name type="scientific">Rubritalea squalenifaciens DSM 18772</name>
    <dbReference type="NCBI Taxonomy" id="1123071"/>
    <lineage>
        <taxon>Bacteria</taxon>
        <taxon>Pseudomonadati</taxon>
        <taxon>Verrucomicrobiota</taxon>
        <taxon>Verrucomicrobiia</taxon>
        <taxon>Verrucomicrobiales</taxon>
        <taxon>Rubritaleaceae</taxon>
        <taxon>Rubritalea</taxon>
    </lineage>
</organism>
<keyword evidence="2" id="KW-1185">Reference proteome</keyword>
<evidence type="ECO:0000313" key="1">
    <source>
        <dbReference type="EMBL" id="SHI60624.1"/>
    </source>
</evidence>
<gene>
    <name evidence="1" type="ORF">SAMN02745181_0485</name>
</gene>
<dbReference type="STRING" id="1123071.SAMN02745181_0485"/>
<dbReference type="InParanoid" id="A0A1M6CIQ0"/>
<sequence length="85" mass="9484">MGLVDEVRAELNRLNLEEHRSQQGIWATPKQMKHLTKLFAKLFAKAASLNQVAVADFSRCVNDIAPLDSSISKLAEKLYVESKNG</sequence>